<sequence length="621" mass="69772">MTHATVHECHIVTGPVQRKGLDVDEGPNAAVAFMSNLSSTSATNNPVNEIHTNDNQIFDNVGYQLSQEMHQEEHLDSDADDGMMTIAPVSSYIMTPSQNVPTRKEKSYCIFTLLKGSVLSEKKDLADSYLEEIVCLKNANKVARDMLQSLNMPTQTIPMLSKKPKKAINDLHKDILGTRNPGLGYMAKRAQPALYDADTLLHPTHHPVSIWDSEEVLVHQVVSMKKMNEKPGHVRPANDFYAKLNALMFVPDGVSGIRNLKVLASGMYTNSSKYIPPPKRANWVKPTPLPKKKQVTFQEPPRTSNRPTQKPPVQQNKKPNVSVNLSQETQPALNSKPMPKSTLEPSWRPTGKVVGSVKPQWKPTGRHFALYDNCPLTRIMEPIVEPLELTPSVSSSSKVTMISRFTDCKLSDRKAGSKGLSANDDSKYPMKDMLISLLTYLKKSRKFTYKASAQTLKINVFFKWLKHSENRRRSIIKAFKYPTDMACELKSAYGKVKSERRSQSNSEKFIQALKVVKGSVSNVIQKVKEVLRIKQMVYNLLFEFDSDGTLAAVDVLSTACRYFEKNVVFIIDENNSILNVVKVLKSSKFAYEKKKQFRFGKHMVNAAKFILNVACFVNAAT</sequence>
<name>A0ABQ4Y1W6_9ASTR</name>
<evidence type="ECO:0000313" key="2">
    <source>
        <dbReference type="EMBL" id="GJS71609.1"/>
    </source>
</evidence>
<dbReference type="EMBL" id="BQNB010010019">
    <property type="protein sequence ID" value="GJS71609.1"/>
    <property type="molecule type" value="Genomic_DNA"/>
</dbReference>
<dbReference type="Proteomes" id="UP001151760">
    <property type="component" value="Unassembled WGS sequence"/>
</dbReference>
<proteinExistence type="predicted"/>
<accession>A0ABQ4Y1W6</accession>
<organism evidence="2 3">
    <name type="scientific">Tanacetum coccineum</name>
    <dbReference type="NCBI Taxonomy" id="301880"/>
    <lineage>
        <taxon>Eukaryota</taxon>
        <taxon>Viridiplantae</taxon>
        <taxon>Streptophyta</taxon>
        <taxon>Embryophyta</taxon>
        <taxon>Tracheophyta</taxon>
        <taxon>Spermatophyta</taxon>
        <taxon>Magnoliopsida</taxon>
        <taxon>eudicotyledons</taxon>
        <taxon>Gunneridae</taxon>
        <taxon>Pentapetalae</taxon>
        <taxon>asterids</taxon>
        <taxon>campanulids</taxon>
        <taxon>Asterales</taxon>
        <taxon>Asteraceae</taxon>
        <taxon>Asteroideae</taxon>
        <taxon>Anthemideae</taxon>
        <taxon>Anthemidinae</taxon>
        <taxon>Tanacetum</taxon>
    </lineage>
</organism>
<protein>
    <submittedName>
        <fullName evidence="2">Uncharacterized protein</fullName>
    </submittedName>
</protein>
<evidence type="ECO:0000256" key="1">
    <source>
        <dbReference type="SAM" id="MobiDB-lite"/>
    </source>
</evidence>
<comment type="caution">
    <text evidence="2">The sequence shown here is derived from an EMBL/GenBank/DDBJ whole genome shotgun (WGS) entry which is preliminary data.</text>
</comment>
<evidence type="ECO:0000313" key="3">
    <source>
        <dbReference type="Proteomes" id="UP001151760"/>
    </source>
</evidence>
<feature type="region of interest" description="Disordered" evidence="1">
    <location>
        <begin position="275"/>
        <end position="358"/>
    </location>
</feature>
<reference evidence="2" key="2">
    <citation type="submission" date="2022-01" db="EMBL/GenBank/DDBJ databases">
        <authorList>
            <person name="Yamashiro T."/>
            <person name="Shiraishi A."/>
            <person name="Satake H."/>
            <person name="Nakayama K."/>
        </authorList>
    </citation>
    <scope>NUCLEOTIDE SEQUENCE</scope>
</reference>
<gene>
    <name evidence="2" type="ORF">Tco_0704450</name>
</gene>
<keyword evidence="3" id="KW-1185">Reference proteome</keyword>
<reference evidence="2" key="1">
    <citation type="journal article" date="2022" name="Int. J. Mol. Sci.">
        <title>Draft Genome of Tanacetum Coccineum: Genomic Comparison of Closely Related Tanacetum-Family Plants.</title>
        <authorList>
            <person name="Yamashiro T."/>
            <person name="Shiraishi A."/>
            <person name="Nakayama K."/>
            <person name="Satake H."/>
        </authorList>
    </citation>
    <scope>NUCLEOTIDE SEQUENCE</scope>
</reference>
<feature type="compositionally biased region" description="Polar residues" evidence="1">
    <location>
        <begin position="295"/>
        <end position="333"/>
    </location>
</feature>